<proteinExistence type="predicted"/>
<sequence>MSASGPKKNNFLALNFTKVYKKLDLSMEGFWCGLDDDIRFIMPRGDPYWTLRDYSSFMLCLPVRIWPERLFMNCLSALWAANAAAPGEQLGSMPCSRVSIPLLSSSSASHLWIRVTAGLSVTSSIEVGGSPVSASNLRDPPGPPGSPVPLAPPWSVIDVPLTPPWSSVTPAPSRPSGSPLVPRSSEPSAPPWSSRYSLSPCLCGCLSPPWVPLPPAPPPSVSPLESSILPLSLLPPSAPPWTVSLGSGESPISSINT</sequence>
<dbReference type="EMBL" id="JACTAM010001632">
    <property type="protein sequence ID" value="KAI2646237.1"/>
    <property type="molecule type" value="Genomic_DNA"/>
</dbReference>
<gene>
    <name evidence="2" type="ORF">H4Q32_027552</name>
</gene>
<protein>
    <submittedName>
        <fullName evidence="2">Uncharacterized protein</fullName>
    </submittedName>
</protein>
<comment type="caution">
    <text evidence="2">The sequence shown here is derived from an EMBL/GenBank/DDBJ whole genome shotgun (WGS) entry which is preliminary data.</text>
</comment>
<evidence type="ECO:0000313" key="2">
    <source>
        <dbReference type="EMBL" id="KAI2646237.1"/>
    </source>
</evidence>
<evidence type="ECO:0000313" key="3">
    <source>
        <dbReference type="Proteomes" id="UP000830375"/>
    </source>
</evidence>
<feature type="region of interest" description="Disordered" evidence="1">
    <location>
        <begin position="167"/>
        <end position="186"/>
    </location>
</feature>
<reference evidence="2 3" key="1">
    <citation type="submission" date="2022-01" db="EMBL/GenBank/DDBJ databases">
        <title>A high-quality chromosome-level genome assembly of rohu carp, Labeo rohita.</title>
        <authorList>
            <person name="Arick M.A. II"/>
            <person name="Hsu C.-Y."/>
            <person name="Magbanua Z."/>
            <person name="Pechanova O."/>
            <person name="Grover C."/>
            <person name="Miller E."/>
            <person name="Thrash A."/>
            <person name="Ezzel L."/>
            <person name="Alam S."/>
            <person name="Benzie J."/>
            <person name="Hamilton M."/>
            <person name="Karsi A."/>
            <person name="Lawrence M.L."/>
            <person name="Peterson D.G."/>
        </authorList>
    </citation>
    <scope>NUCLEOTIDE SEQUENCE [LARGE SCALE GENOMIC DNA]</scope>
    <source>
        <strain evidence="3">BAU-BD-2019</strain>
        <tissue evidence="2">Blood</tissue>
    </source>
</reference>
<dbReference type="Proteomes" id="UP000830375">
    <property type="component" value="Unassembled WGS sequence"/>
</dbReference>
<evidence type="ECO:0000256" key="1">
    <source>
        <dbReference type="SAM" id="MobiDB-lite"/>
    </source>
</evidence>
<organism evidence="2 3">
    <name type="scientific">Labeo rohita</name>
    <name type="common">Indian major carp</name>
    <name type="synonym">Cyprinus rohita</name>
    <dbReference type="NCBI Taxonomy" id="84645"/>
    <lineage>
        <taxon>Eukaryota</taxon>
        <taxon>Metazoa</taxon>
        <taxon>Chordata</taxon>
        <taxon>Craniata</taxon>
        <taxon>Vertebrata</taxon>
        <taxon>Euteleostomi</taxon>
        <taxon>Actinopterygii</taxon>
        <taxon>Neopterygii</taxon>
        <taxon>Teleostei</taxon>
        <taxon>Ostariophysi</taxon>
        <taxon>Cypriniformes</taxon>
        <taxon>Cyprinidae</taxon>
        <taxon>Labeoninae</taxon>
        <taxon>Labeonini</taxon>
        <taxon>Labeo</taxon>
    </lineage>
</organism>
<keyword evidence="3" id="KW-1185">Reference proteome</keyword>
<name>A0ABQ8L6E1_LABRO</name>
<accession>A0ABQ8L6E1</accession>